<protein>
    <submittedName>
        <fullName evidence="1">Uncharacterized protein</fullName>
    </submittedName>
</protein>
<gene>
    <name evidence="1" type="ORF">UNSWCS_211</name>
</gene>
<evidence type="ECO:0000313" key="2">
    <source>
        <dbReference type="Proteomes" id="UP000016620"/>
    </source>
</evidence>
<dbReference type="RefSeq" id="WP_021087363.1">
    <property type="nucleotide sequence ID" value="NZ_ANNG01000010.1"/>
</dbReference>
<name>U2FIN4_9BACT</name>
<accession>U2FIN4</accession>
<dbReference type="EMBL" id="ANNG01000010">
    <property type="protein sequence ID" value="ERJ30110.1"/>
    <property type="molecule type" value="Genomic_DNA"/>
</dbReference>
<reference evidence="1 2" key="1">
    <citation type="journal article" date="2013" name="BMC Genomics">
        <title>Comparative genomics of Campylobacter concisus isolates reveals genetic diversity and provides insights into disease association.</title>
        <authorList>
            <person name="Deshpande N.P."/>
            <person name="Kaakoush N.O."/>
            <person name="Wilkins M.R."/>
            <person name="Mitchell H.M."/>
        </authorList>
    </citation>
    <scope>NUCLEOTIDE SEQUENCE [LARGE SCALE GENOMIC DNA]</scope>
    <source>
        <strain evidence="1 2">UNSWCS</strain>
    </source>
</reference>
<comment type="caution">
    <text evidence="1">The sequence shown here is derived from an EMBL/GenBank/DDBJ whole genome shotgun (WGS) entry which is preliminary data.</text>
</comment>
<organism evidence="1 2">
    <name type="scientific">Campylobacter concisus UNSWCS</name>
    <dbReference type="NCBI Taxonomy" id="1242968"/>
    <lineage>
        <taxon>Bacteria</taxon>
        <taxon>Pseudomonadati</taxon>
        <taxon>Campylobacterota</taxon>
        <taxon>Epsilonproteobacteria</taxon>
        <taxon>Campylobacterales</taxon>
        <taxon>Campylobacteraceae</taxon>
        <taxon>Campylobacter</taxon>
    </lineage>
</organism>
<evidence type="ECO:0000313" key="1">
    <source>
        <dbReference type="EMBL" id="ERJ30110.1"/>
    </source>
</evidence>
<dbReference type="PATRIC" id="fig|1242968.3.peg.761"/>
<dbReference type="AlphaFoldDB" id="U2FIN4"/>
<sequence>MEILINVEESEVDDFLDILSGNLKKQKIIHIAKAIDSLDEISLGDLAYYLDKDVAKALLEAINTYHKD</sequence>
<proteinExistence type="predicted"/>
<dbReference type="Proteomes" id="UP000016620">
    <property type="component" value="Unassembled WGS sequence"/>
</dbReference>